<evidence type="ECO:0000256" key="1">
    <source>
        <dbReference type="SAM" id="MobiDB-lite"/>
    </source>
</evidence>
<feature type="domain" description="Phage tail collar" evidence="2">
    <location>
        <begin position="7"/>
        <end position="30"/>
    </location>
</feature>
<reference evidence="3 4" key="1">
    <citation type="journal article" date="2012" name="BMC Genomics">
        <title>Comparative genomics of bacteria in the genus Providencia isolated from wild Drosophila melanogaster.</title>
        <authorList>
            <person name="Galac M.R."/>
            <person name="Lazzaro B.P."/>
        </authorList>
    </citation>
    <scope>NUCLEOTIDE SEQUENCE [LARGE SCALE GENOMIC DNA]</scope>
    <source>
        <strain evidence="3 4">DSM 19968</strain>
    </source>
</reference>
<gene>
    <name evidence="3" type="ORF">OOA_07605</name>
</gene>
<dbReference type="EMBL" id="AKKL01000020">
    <property type="protein sequence ID" value="EKT62435.1"/>
    <property type="molecule type" value="Genomic_DNA"/>
</dbReference>
<dbReference type="Pfam" id="PF07484">
    <property type="entry name" value="Collar"/>
    <property type="match status" value="1"/>
</dbReference>
<dbReference type="AlphaFoldDB" id="K8X1U8"/>
<keyword evidence="4" id="KW-1185">Reference proteome</keyword>
<organism evidence="3 4">
    <name type="scientific">Providencia burhodogranariea DSM 19968</name>
    <dbReference type="NCBI Taxonomy" id="1141662"/>
    <lineage>
        <taxon>Bacteria</taxon>
        <taxon>Pseudomonadati</taxon>
        <taxon>Pseudomonadota</taxon>
        <taxon>Gammaproteobacteria</taxon>
        <taxon>Enterobacterales</taxon>
        <taxon>Morganellaceae</taxon>
        <taxon>Providencia</taxon>
    </lineage>
</organism>
<proteinExistence type="predicted"/>
<dbReference type="InterPro" id="IPR037053">
    <property type="entry name" value="Phage_tail_collar_dom_sf"/>
</dbReference>
<dbReference type="STRING" id="1141662.OOA_07605"/>
<dbReference type="OrthoDB" id="6174642at2"/>
<dbReference type="SUPFAM" id="SSF88874">
    <property type="entry name" value="Receptor-binding domain of short tail fibre protein gp12"/>
    <property type="match status" value="1"/>
</dbReference>
<dbReference type="CDD" id="cd22641">
    <property type="entry name" value="C24-like"/>
    <property type="match status" value="1"/>
</dbReference>
<accession>K8X1U8</accession>
<evidence type="ECO:0000313" key="4">
    <source>
        <dbReference type="Proteomes" id="UP000009336"/>
    </source>
</evidence>
<dbReference type="HOGENOM" id="CLU_1481430_0_0_6"/>
<protein>
    <recommendedName>
        <fullName evidence="2">Phage tail collar domain-containing protein</fullName>
    </recommendedName>
</protein>
<sequence length="152" mass="16715">MSDIPVGCIVMFSGETIPNGWLLCNGKNGTPNLQDKFIVMEGPIFKRGSGNGTTQTKEKTIKGSVNVKETILTIKQIPPHSHEYQKTYTNTRKFDGEQWRSPYVGGYTSTESSKTGGGQGHSHQADFTSVSHSHEIEPIPPYYALAFIMYAG</sequence>
<comment type="caution">
    <text evidence="3">The sequence shown here is derived from an EMBL/GenBank/DDBJ whole genome shotgun (WGS) entry which is preliminary data.</text>
</comment>
<dbReference type="eggNOG" id="COG4675">
    <property type="taxonomic scope" value="Bacteria"/>
</dbReference>
<feature type="region of interest" description="Disordered" evidence="1">
    <location>
        <begin position="105"/>
        <end position="128"/>
    </location>
</feature>
<dbReference type="PATRIC" id="fig|1141662.3.peg.1544"/>
<dbReference type="Gene3D" id="3.90.1340.10">
    <property type="entry name" value="Phage tail collar domain"/>
    <property type="match status" value="1"/>
</dbReference>
<name>K8X1U8_9GAMM</name>
<dbReference type="RefSeq" id="WP_008911546.1">
    <property type="nucleotide sequence ID" value="NZ_KB233222.1"/>
</dbReference>
<evidence type="ECO:0000259" key="2">
    <source>
        <dbReference type="Pfam" id="PF07484"/>
    </source>
</evidence>
<dbReference type="Proteomes" id="UP000009336">
    <property type="component" value="Unassembled WGS sequence"/>
</dbReference>
<dbReference type="InterPro" id="IPR011083">
    <property type="entry name" value="Phage_tail_collar_dom"/>
</dbReference>
<evidence type="ECO:0000313" key="3">
    <source>
        <dbReference type="EMBL" id="EKT62435.1"/>
    </source>
</evidence>